<organism evidence="12 13">
    <name type="scientific">Oerskovia merdavium</name>
    <dbReference type="NCBI Taxonomy" id="2762227"/>
    <lineage>
        <taxon>Bacteria</taxon>
        <taxon>Bacillati</taxon>
        <taxon>Actinomycetota</taxon>
        <taxon>Actinomycetes</taxon>
        <taxon>Micrococcales</taxon>
        <taxon>Cellulomonadaceae</taxon>
        <taxon>Oerskovia</taxon>
    </lineage>
</organism>
<keyword evidence="4 10" id="KW-1003">Cell membrane</keyword>
<proteinExistence type="inferred from homology"/>
<evidence type="ECO:0000256" key="2">
    <source>
        <dbReference type="ARBA" id="ARBA00007783"/>
    </source>
</evidence>
<feature type="transmembrane region" description="Helical" evidence="10">
    <location>
        <begin position="241"/>
        <end position="261"/>
    </location>
</feature>
<evidence type="ECO:0000256" key="1">
    <source>
        <dbReference type="ARBA" id="ARBA00004429"/>
    </source>
</evidence>
<gene>
    <name evidence="12" type="ORF">H9641_01590</name>
</gene>
<dbReference type="InterPro" id="IPR047817">
    <property type="entry name" value="ABC2_TM_bact-type"/>
</dbReference>
<evidence type="ECO:0000256" key="8">
    <source>
        <dbReference type="ARBA" id="ARBA00023136"/>
    </source>
</evidence>
<keyword evidence="6 10" id="KW-0812">Transmembrane</keyword>
<evidence type="ECO:0000256" key="9">
    <source>
        <dbReference type="ARBA" id="ARBA00023251"/>
    </source>
</evidence>
<dbReference type="RefSeq" id="WP_191800377.1">
    <property type="nucleotide sequence ID" value="NZ_JACSQF010000001.1"/>
</dbReference>
<comment type="subcellular location">
    <subcellularLocation>
        <location evidence="1">Cell inner membrane</location>
        <topology evidence="1">Multi-pass membrane protein</topology>
    </subcellularLocation>
    <subcellularLocation>
        <location evidence="10">Cell membrane</location>
        <topology evidence="10">Multi-pass membrane protein</topology>
    </subcellularLocation>
</comment>
<keyword evidence="8 10" id="KW-0472">Membrane</keyword>
<keyword evidence="9" id="KW-0046">Antibiotic resistance</keyword>
<evidence type="ECO:0000259" key="11">
    <source>
        <dbReference type="PROSITE" id="PS51012"/>
    </source>
</evidence>
<dbReference type="InterPro" id="IPR000412">
    <property type="entry name" value="ABC_2_transport"/>
</dbReference>
<feature type="transmembrane region" description="Helical" evidence="10">
    <location>
        <begin position="117"/>
        <end position="147"/>
    </location>
</feature>
<evidence type="ECO:0000313" key="13">
    <source>
        <dbReference type="Proteomes" id="UP000655570"/>
    </source>
</evidence>
<evidence type="ECO:0000256" key="10">
    <source>
        <dbReference type="RuleBase" id="RU361157"/>
    </source>
</evidence>
<comment type="caution">
    <text evidence="12">The sequence shown here is derived from an EMBL/GenBank/DDBJ whole genome shotgun (WGS) entry which is preliminary data.</text>
</comment>
<keyword evidence="13" id="KW-1185">Reference proteome</keyword>
<evidence type="ECO:0000256" key="4">
    <source>
        <dbReference type="ARBA" id="ARBA00022475"/>
    </source>
</evidence>
<keyword evidence="3 10" id="KW-0813">Transport</keyword>
<dbReference type="InterPro" id="IPR013525">
    <property type="entry name" value="ABC2_TM"/>
</dbReference>
<name>A0ABR8TUZ0_9CELL</name>
<evidence type="ECO:0000313" key="12">
    <source>
        <dbReference type="EMBL" id="MBD7979414.1"/>
    </source>
</evidence>
<keyword evidence="5" id="KW-0997">Cell inner membrane</keyword>
<evidence type="ECO:0000256" key="7">
    <source>
        <dbReference type="ARBA" id="ARBA00022989"/>
    </source>
</evidence>
<protein>
    <recommendedName>
        <fullName evidence="10">Transport permease protein</fullName>
    </recommendedName>
</protein>
<dbReference type="PANTHER" id="PTHR30413">
    <property type="entry name" value="INNER MEMBRANE TRANSPORT PERMEASE"/>
    <property type="match status" value="1"/>
</dbReference>
<feature type="transmembrane region" description="Helical" evidence="10">
    <location>
        <begin position="42"/>
        <end position="65"/>
    </location>
</feature>
<keyword evidence="7 10" id="KW-1133">Transmembrane helix</keyword>
<dbReference type="Pfam" id="PF01061">
    <property type="entry name" value="ABC2_membrane"/>
    <property type="match status" value="1"/>
</dbReference>
<evidence type="ECO:0000256" key="5">
    <source>
        <dbReference type="ARBA" id="ARBA00022519"/>
    </source>
</evidence>
<evidence type="ECO:0000256" key="3">
    <source>
        <dbReference type="ARBA" id="ARBA00022448"/>
    </source>
</evidence>
<feature type="transmembrane region" description="Helical" evidence="10">
    <location>
        <begin position="77"/>
        <end position="96"/>
    </location>
</feature>
<dbReference type="EMBL" id="JACSQF010000001">
    <property type="protein sequence ID" value="MBD7979414.1"/>
    <property type="molecule type" value="Genomic_DNA"/>
</dbReference>
<comment type="similarity">
    <text evidence="2 10">Belongs to the ABC-2 integral membrane protein family.</text>
</comment>
<dbReference type="Proteomes" id="UP000655570">
    <property type="component" value="Unassembled WGS sequence"/>
</dbReference>
<accession>A0ABR8TUZ0</accession>
<feature type="transmembrane region" description="Helical" evidence="10">
    <location>
        <begin position="153"/>
        <end position="177"/>
    </location>
</feature>
<feature type="domain" description="ABC transmembrane type-2" evidence="11">
    <location>
        <begin position="44"/>
        <end position="264"/>
    </location>
</feature>
<evidence type="ECO:0000256" key="6">
    <source>
        <dbReference type="ARBA" id="ARBA00022692"/>
    </source>
</evidence>
<dbReference type="PRINTS" id="PR00164">
    <property type="entry name" value="ABC2TRNSPORT"/>
</dbReference>
<reference evidence="12 13" key="1">
    <citation type="submission" date="2020-08" db="EMBL/GenBank/DDBJ databases">
        <title>A Genomic Blueprint of the Chicken Gut Microbiome.</title>
        <authorList>
            <person name="Gilroy R."/>
            <person name="Ravi A."/>
            <person name="Getino M."/>
            <person name="Pursley I."/>
            <person name="Horton D.L."/>
            <person name="Alikhan N.-F."/>
            <person name="Baker D."/>
            <person name="Gharbi K."/>
            <person name="Hall N."/>
            <person name="Watson M."/>
            <person name="Adriaenssens E.M."/>
            <person name="Foster-Nyarko E."/>
            <person name="Jarju S."/>
            <person name="Secka A."/>
            <person name="Antonio M."/>
            <person name="Oren A."/>
            <person name="Chaudhuri R."/>
            <person name="La Ragione R.M."/>
            <person name="Hildebrand F."/>
            <person name="Pallen M.J."/>
        </authorList>
    </citation>
    <scope>NUCLEOTIDE SEQUENCE [LARGE SCALE GENOMIC DNA]</scope>
    <source>
        <strain evidence="12 13">Sa2CUA9</strain>
    </source>
</reference>
<dbReference type="PROSITE" id="PS51012">
    <property type="entry name" value="ABC_TM2"/>
    <property type="match status" value="1"/>
</dbReference>
<feature type="transmembrane region" description="Helical" evidence="10">
    <location>
        <begin position="184"/>
        <end position="203"/>
    </location>
</feature>
<dbReference type="PANTHER" id="PTHR30413:SF8">
    <property type="entry name" value="TRANSPORT PERMEASE PROTEIN"/>
    <property type="match status" value="1"/>
</dbReference>
<sequence>MVQTVITPPGRFAAPNLREMWNAREVLYRFGMRDIVLRYRQTAVGVVWVLLQPLVSAGIFSIVFGQVAGLSSDGKPYFIFSFVGMLAWNLFSQVLNRSAGSMVGSQALISKVYFPRILVPLSGILSVFVDFVIALGLCIVLLFVYGINPGWPVLLLPLWAVLIAFLGAGLGLAASAIMVRYRDVAYVLPWLVQTLMFASPVAYSVSDVPSNLTTLFNLNPLAWFLDLFRWSLLGTPAPEPWKFVGAVVVSLLVLTWGMFVFQKFEREFADVI</sequence>